<dbReference type="SUPFAM" id="SSF47819">
    <property type="entry name" value="HRDC-like"/>
    <property type="match status" value="1"/>
</dbReference>
<dbReference type="InterPro" id="IPR010997">
    <property type="entry name" value="HRDC-like_sf"/>
</dbReference>
<dbReference type="Proteomes" id="UP001458946">
    <property type="component" value="Unassembled WGS sequence"/>
</dbReference>
<dbReference type="Pfam" id="PF00570">
    <property type="entry name" value="HRDC"/>
    <property type="match status" value="1"/>
</dbReference>
<organism evidence="3 4">
    <name type="scientific">Deinococcus xinjiangensis</name>
    <dbReference type="NCBI Taxonomy" id="457454"/>
    <lineage>
        <taxon>Bacteria</taxon>
        <taxon>Thermotogati</taxon>
        <taxon>Deinococcota</taxon>
        <taxon>Deinococci</taxon>
        <taxon>Deinococcales</taxon>
        <taxon>Deinococcaceae</taxon>
        <taxon>Deinococcus</taxon>
    </lineage>
</organism>
<evidence type="ECO:0000313" key="4">
    <source>
        <dbReference type="Proteomes" id="UP001458946"/>
    </source>
</evidence>
<sequence>MTQSRSLRPDARLVQLHAERSDPALRLADALANLEDADWGMLFAGEVALARQLAALLGAGTLRVDGRINLSRSAFAEAGLAVADLHGDLKGARAAVLFDPDERTLERAKRSGVKIIVDSTLSPGGGWPMRGADYVLYRDGVTLTGYADAPLAALFGVGAAPEAAAPAPSDLSVALALRDVATLPLRLARAARTVGHLNERLGGAARPAGPTALLLAPDAAPDTLNLLGGVMAATQHVPDGVLLTPGLEDTEQVLKLLRPDNTDAPTPASPNQEERREDGQRDSGHFTRRDRDDRRGRFERRDERRTDDRRSERQRPVRFEPRPDPSRPSIARPDQPKPDQARPNQARPERLNTERSAQGRLEQAQSTKAQAQEAAEPQRFTFEAPASTEETWEPEIVFSDIVQSPAPLTHTVSNGPDAPDQRGVLPDVLSPDVLSADMLSAAEGQPDDSGDAAAVVQPTAATLEAAKLVEEAPIEATIIAPDLPTTPDKVGKEDPTSNLTDEQAAIYARLRDWRNAEAKRQEISRFIIASNATLAEIARRIPYTEADLKAVKGMGPERMKKYGEKILEVVKG</sequence>
<accession>A0ABP9V7J9</accession>
<dbReference type="SMART" id="SM00341">
    <property type="entry name" value="HRDC"/>
    <property type="match status" value="1"/>
</dbReference>
<dbReference type="InterPro" id="IPR044876">
    <property type="entry name" value="HRDC_dom_sf"/>
</dbReference>
<comment type="caution">
    <text evidence="3">The sequence shown here is derived from an EMBL/GenBank/DDBJ whole genome shotgun (WGS) entry which is preliminary data.</text>
</comment>
<evidence type="ECO:0000256" key="1">
    <source>
        <dbReference type="SAM" id="MobiDB-lite"/>
    </source>
</evidence>
<reference evidence="3 4" key="1">
    <citation type="submission" date="2024-02" db="EMBL/GenBank/DDBJ databases">
        <title>Deinococcus xinjiangensis NBRC 107630.</title>
        <authorList>
            <person name="Ichikawa N."/>
            <person name="Katano-Makiyama Y."/>
            <person name="Hidaka K."/>
        </authorList>
    </citation>
    <scope>NUCLEOTIDE SEQUENCE [LARGE SCALE GENOMIC DNA]</scope>
    <source>
        <strain evidence="3 4">NBRC 107630</strain>
    </source>
</reference>
<feature type="region of interest" description="Disordered" evidence="1">
    <location>
        <begin position="257"/>
        <end position="379"/>
    </location>
</feature>
<dbReference type="RefSeq" id="WP_353541212.1">
    <property type="nucleotide sequence ID" value="NZ_BAABRN010000007.1"/>
</dbReference>
<name>A0ABP9V7J9_9DEIO</name>
<keyword evidence="4" id="KW-1185">Reference proteome</keyword>
<gene>
    <name evidence="3" type="primary">rnd</name>
    <name evidence="3" type="ORF">Dxin01_00974</name>
</gene>
<feature type="domain" description="HRDC" evidence="2">
    <location>
        <begin position="500"/>
        <end position="572"/>
    </location>
</feature>
<evidence type="ECO:0000259" key="2">
    <source>
        <dbReference type="PROSITE" id="PS50967"/>
    </source>
</evidence>
<feature type="compositionally biased region" description="Basic and acidic residues" evidence="1">
    <location>
        <begin position="272"/>
        <end position="325"/>
    </location>
</feature>
<dbReference type="InterPro" id="IPR002121">
    <property type="entry name" value="HRDC_dom"/>
</dbReference>
<dbReference type="Gene3D" id="1.10.150.80">
    <property type="entry name" value="HRDC domain"/>
    <property type="match status" value="1"/>
</dbReference>
<proteinExistence type="predicted"/>
<dbReference type="PROSITE" id="PS50967">
    <property type="entry name" value="HRDC"/>
    <property type="match status" value="1"/>
</dbReference>
<evidence type="ECO:0000313" key="3">
    <source>
        <dbReference type="EMBL" id="GAA5501242.1"/>
    </source>
</evidence>
<protein>
    <submittedName>
        <fullName evidence="3">Ribonuclease D</fullName>
    </submittedName>
</protein>
<dbReference type="EMBL" id="BAABRN010000007">
    <property type="protein sequence ID" value="GAA5501242.1"/>
    <property type="molecule type" value="Genomic_DNA"/>
</dbReference>